<dbReference type="SMART" id="SM00357">
    <property type="entry name" value="CSP"/>
    <property type="match status" value="1"/>
</dbReference>
<dbReference type="InterPro" id="IPR011129">
    <property type="entry name" value="CSD"/>
</dbReference>
<accession>A0ABW6RS99</accession>
<feature type="domain" description="CSD" evidence="1">
    <location>
        <begin position="1"/>
        <end position="66"/>
    </location>
</feature>
<reference evidence="2 3" key="1">
    <citation type="submission" date="2024-10" db="EMBL/GenBank/DDBJ databases">
        <title>The Natural Products Discovery Center: Release of the First 8490 Sequenced Strains for Exploring Actinobacteria Biosynthetic Diversity.</title>
        <authorList>
            <person name="Kalkreuter E."/>
            <person name="Kautsar S.A."/>
            <person name="Yang D."/>
            <person name="Bader C.D."/>
            <person name="Teijaro C.N."/>
            <person name="Fluegel L."/>
            <person name="Davis C.M."/>
            <person name="Simpson J.R."/>
            <person name="Lauterbach L."/>
            <person name="Steele A.D."/>
            <person name="Gui C."/>
            <person name="Meng S."/>
            <person name="Li G."/>
            <person name="Viehrig K."/>
            <person name="Ye F."/>
            <person name="Su P."/>
            <person name="Kiefer A.F."/>
            <person name="Nichols A."/>
            <person name="Cepeda A.J."/>
            <person name="Yan W."/>
            <person name="Fan B."/>
            <person name="Jiang Y."/>
            <person name="Adhikari A."/>
            <person name="Zheng C.-J."/>
            <person name="Schuster L."/>
            <person name="Cowan T.M."/>
            <person name="Smanski M.J."/>
            <person name="Chevrette M.G."/>
            <person name="De Carvalho L.P.S."/>
            <person name="Shen B."/>
        </authorList>
    </citation>
    <scope>NUCLEOTIDE SEQUENCE [LARGE SCALE GENOMIC DNA]</scope>
    <source>
        <strain evidence="2 3">NPDC002593</strain>
    </source>
</reference>
<comment type="caution">
    <text evidence="2">The sequence shown here is derived from an EMBL/GenBank/DDBJ whole genome shotgun (WGS) entry which is preliminary data.</text>
</comment>
<dbReference type="InterPro" id="IPR012340">
    <property type="entry name" value="NA-bd_OB-fold"/>
</dbReference>
<dbReference type="Pfam" id="PF00313">
    <property type="entry name" value="CSD"/>
    <property type="match status" value="1"/>
</dbReference>
<keyword evidence="3" id="KW-1185">Reference proteome</keyword>
<sequence length="84" mass="8783">MNTTTIAWSNADHGYGFIACRAGERGVFLHFSGFVSRGACAPVVADAVVCDTGTGRRGPTAVNARSLAGPGREPRPFAACQRGW</sequence>
<dbReference type="InterPro" id="IPR002059">
    <property type="entry name" value="CSP_DNA-bd"/>
</dbReference>
<dbReference type="PROSITE" id="PS51857">
    <property type="entry name" value="CSD_2"/>
    <property type="match status" value="1"/>
</dbReference>
<gene>
    <name evidence="2" type="ORF">ACFYXQ_03755</name>
</gene>
<organism evidence="2 3">
    <name type="scientific">Nocardia jiangxiensis</name>
    <dbReference type="NCBI Taxonomy" id="282685"/>
    <lineage>
        <taxon>Bacteria</taxon>
        <taxon>Bacillati</taxon>
        <taxon>Actinomycetota</taxon>
        <taxon>Actinomycetes</taxon>
        <taxon>Mycobacteriales</taxon>
        <taxon>Nocardiaceae</taxon>
        <taxon>Nocardia</taxon>
    </lineage>
</organism>
<dbReference type="SUPFAM" id="SSF50249">
    <property type="entry name" value="Nucleic acid-binding proteins"/>
    <property type="match status" value="1"/>
</dbReference>
<evidence type="ECO:0000313" key="3">
    <source>
        <dbReference type="Proteomes" id="UP001601992"/>
    </source>
</evidence>
<dbReference type="Gene3D" id="2.40.50.140">
    <property type="entry name" value="Nucleic acid-binding proteins"/>
    <property type="match status" value="1"/>
</dbReference>
<evidence type="ECO:0000259" key="1">
    <source>
        <dbReference type="PROSITE" id="PS51857"/>
    </source>
</evidence>
<evidence type="ECO:0000313" key="2">
    <source>
        <dbReference type="EMBL" id="MFF3566878.1"/>
    </source>
</evidence>
<dbReference type="RefSeq" id="WP_387402552.1">
    <property type="nucleotide sequence ID" value="NZ_JBIAQY010000001.1"/>
</dbReference>
<dbReference type="EMBL" id="JBIAQY010000001">
    <property type="protein sequence ID" value="MFF3566878.1"/>
    <property type="molecule type" value="Genomic_DNA"/>
</dbReference>
<protein>
    <submittedName>
        <fullName evidence="2">Cold-shock protein</fullName>
    </submittedName>
</protein>
<dbReference type="Proteomes" id="UP001601992">
    <property type="component" value="Unassembled WGS sequence"/>
</dbReference>
<name>A0ABW6RS99_9NOCA</name>
<proteinExistence type="predicted"/>